<dbReference type="Gene3D" id="3.30.530.20">
    <property type="match status" value="1"/>
</dbReference>
<evidence type="ECO:0000313" key="2">
    <source>
        <dbReference type="Proteomes" id="UP000465785"/>
    </source>
</evidence>
<dbReference type="KEGG" id="mgau:MGALJ_46580"/>
<keyword evidence="2" id="KW-1185">Reference proteome</keyword>
<gene>
    <name evidence="1" type="ORF">MGALJ_46580</name>
</gene>
<dbReference type="InterPro" id="IPR019587">
    <property type="entry name" value="Polyketide_cyclase/dehydratase"/>
</dbReference>
<name>A0A9W4FHC2_9MYCO</name>
<sequence length="149" mass="16506">MPTVSRTFSVSPSPHQVIEYLKDFAHAVEWDPGTQKCTRNDSGPIGEGASWHNVSKIAGITAELTYTLEKMSDSNLVFVGKNKSSTSTEDIHVDAANTGSVITYRNDLEMHGPIALLNPLLKLYFEKLANDTEKQLTSVLNRLPMKEKK</sequence>
<dbReference type="Proteomes" id="UP000465785">
    <property type="component" value="Chromosome"/>
</dbReference>
<reference evidence="1 2" key="1">
    <citation type="journal article" date="2019" name="Emerg. Microbes Infect.">
        <title>Comprehensive subspecies identification of 175 nontuberculous mycobacteria species based on 7547 genomic profiles.</title>
        <authorList>
            <person name="Matsumoto Y."/>
            <person name="Kinjo T."/>
            <person name="Motooka D."/>
            <person name="Nabeya D."/>
            <person name="Jung N."/>
            <person name="Uechi K."/>
            <person name="Horii T."/>
            <person name="Iida T."/>
            <person name="Fujita J."/>
            <person name="Nakamura S."/>
        </authorList>
    </citation>
    <scope>NUCLEOTIDE SEQUENCE [LARGE SCALE GENOMIC DNA]</scope>
    <source>
        <strain evidence="1 2">JCM 6399</strain>
    </source>
</reference>
<dbReference type="RefSeq" id="WP_163733457.1">
    <property type="nucleotide sequence ID" value="NZ_AP022601.1"/>
</dbReference>
<dbReference type="InterPro" id="IPR023393">
    <property type="entry name" value="START-like_dom_sf"/>
</dbReference>
<proteinExistence type="predicted"/>
<dbReference type="Pfam" id="PF10604">
    <property type="entry name" value="Polyketide_cyc2"/>
    <property type="match status" value="1"/>
</dbReference>
<accession>A0A9W4FHC2</accession>
<evidence type="ECO:0000313" key="1">
    <source>
        <dbReference type="EMBL" id="BBY94989.1"/>
    </source>
</evidence>
<dbReference type="AlphaFoldDB" id="A0A9W4FHC2"/>
<protein>
    <submittedName>
        <fullName evidence="1">Polyketide cyclase</fullName>
    </submittedName>
</protein>
<dbReference type="EMBL" id="AP022601">
    <property type="protein sequence ID" value="BBY94989.1"/>
    <property type="molecule type" value="Genomic_DNA"/>
</dbReference>
<dbReference type="SUPFAM" id="SSF55961">
    <property type="entry name" value="Bet v1-like"/>
    <property type="match status" value="1"/>
</dbReference>
<organism evidence="1 2">
    <name type="scientific">Mycobacterium gallinarum</name>
    <dbReference type="NCBI Taxonomy" id="39689"/>
    <lineage>
        <taxon>Bacteria</taxon>
        <taxon>Bacillati</taxon>
        <taxon>Actinomycetota</taxon>
        <taxon>Actinomycetes</taxon>
        <taxon>Mycobacteriales</taxon>
        <taxon>Mycobacteriaceae</taxon>
        <taxon>Mycobacterium</taxon>
    </lineage>
</organism>